<feature type="region of interest" description="Disordered" evidence="1">
    <location>
        <begin position="759"/>
        <end position="782"/>
    </location>
</feature>
<reference evidence="2" key="1">
    <citation type="submission" date="2022-10" db="EMBL/GenBank/DDBJ databases">
        <authorList>
            <person name="Chen Y."/>
            <person name="Dougan E. K."/>
            <person name="Chan C."/>
            <person name="Rhodes N."/>
            <person name="Thang M."/>
        </authorList>
    </citation>
    <scope>NUCLEOTIDE SEQUENCE</scope>
</reference>
<feature type="compositionally biased region" description="Low complexity" evidence="1">
    <location>
        <begin position="127"/>
        <end position="146"/>
    </location>
</feature>
<dbReference type="Proteomes" id="UP001152797">
    <property type="component" value="Unassembled WGS sequence"/>
</dbReference>
<feature type="compositionally biased region" description="Acidic residues" evidence="1">
    <location>
        <begin position="832"/>
        <end position="851"/>
    </location>
</feature>
<protein>
    <submittedName>
        <fullName evidence="2">Uncharacterized protein</fullName>
    </submittedName>
</protein>
<dbReference type="AlphaFoldDB" id="A0A9P1BYW4"/>
<sequence>MSIPVAGSVLLRDNQAVVVLSVAQDGAAAPGGPGGGPADNLQMLLNQVLAGDHAVHESRQPLARKHLAAMVCNIQKGLRLAPVGLLGSWSPDASRKLLHALALPKVIRPKKETATASQPVLQLTNGTSSSSTSSTSDSSSDSDSSSASEEEQWQGVPNPSLGVAPEVDTEYEYVPNPALNIAPPSPVGGVVDSPEEVAGSNGSASVASWNEGVLGAGSAGEQDNGQTLERPLKIQRCSLCHDFDDLLETYLEAADELEKTQQKVLELQIIDEAMRVYGGKQWRFESLAAPRCESKTSASIENPMSISDFLSCCRPLNGLRAATMMLVDAQQDVENCGSAENVAAVCQEQRIESLPAALQFAHALPAHSKVGCIAMEKGHGKLDVIKLVTFQDKMAIRDATKIPAGSAYVPFSRPGPWAVKKAFQSLLDRLPGHHVHWGTVTRWEAQAKNSASSSSTWSPDTDTLLQGVAFINDHAPETDANNEQYTWILLNIREDAESPIAGSPEGKVRIMAQNKSKASNGATLQKGFPLTTFSLKPFLAEKLLPVLYPLFVCYGVVALGWPGVGKTPALIAVILAMGRYHIHRLQEEDAVPGWRRAKSLDNFRHQVANVYEGIFLDDPNRENVSMADLKSFLTVEEEQTTSGRYNDAKLTRNCMRAYASNDLDREDEPLDDSRIFITCEVDELHKDLLSEKDKPLYSKYKLGIVEYGPQWEQETQQEVRTISLGMEKFAAGRPEVYIKDANEKIEAELWRARLAQSVRLSDRPEGESSQEEETVLPPPPVIIPNPALRCHRIGQFRYPPAKRLRTKSRPEEAPADGSSADLEALAQAAEMDAVEEWQESTGPDGDDFEADTEAAIFLHD</sequence>
<evidence type="ECO:0000313" key="3">
    <source>
        <dbReference type="EMBL" id="CAL1135364.1"/>
    </source>
</evidence>
<comment type="caution">
    <text evidence="2">The sequence shown here is derived from an EMBL/GenBank/DDBJ whole genome shotgun (WGS) entry which is preliminary data.</text>
</comment>
<feature type="compositionally biased region" description="Polar residues" evidence="1">
    <location>
        <begin position="114"/>
        <end position="126"/>
    </location>
</feature>
<keyword evidence="4" id="KW-1185">Reference proteome</keyword>
<dbReference type="OrthoDB" id="443812at2759"/>
<evidence type="ECO:0000256" key="1">
    <source>
        <dbReference type="SAM" id="MobiDB-lite"/>
    </source>
</evidence>
<accession>A0A9P1BYW4</accession>
<gene>
    <name evidence="2" type="ORF">C1SCF055_LOCUS9730</name>
</gene>
<dbReference type="EMBL" id="CAMXCT020000674">
    <property type="protein sequence ID" value="CAL1135364.1"/>
    <property type="molecule type" value="Genomic_DNA"/>
</dbReference>
<evidence type="ECO:0000313" key="4">
    <source>
        <dbReference type="Proteomes" id="UP001152797"/>
    </source>
</evidence>
<name>A0A9P1BYW4_9DINO</name>
<proteinExistence type="predicted"/>
<dbReference type="EMBL" id="CAMXCT010000674">
    <property type="protein sequence ID" value="CAI3981989.1"/>
    <property type="molecule type" value="Genomic_DNA"/>
</dbReference>
<feature type="region of interest" description="Disordered" evidence="1">
    <location>
        <begin position="112"/>
        <end position="164"/>
    </location>
</feature>
<reference evidence="3" key="2">
    <citation type="submission" date="2024-04" db="EMBL/GenBank/DDBJ databases">
        <authorList>
            <person name="Chen Y."/>
            <person name="Shah S."/>
            <person name="Dougan E. K."/>
            <person name="Thang M."/>
            <person name="Chan C."/>
        </authorList>
    </citation>
    <scope>NUCLEOTIDE SEQUENCE [LARGE SCALE GENOMIC DNA]</scope>
</reference>
<dbReference type="EMBL" id="CAMXCT030000674">
    <property type="protein sequence ID" value="CAL4769301.1"/>
    <property type="molecule type" value="Genomic_DNA"/>
</dbReference>
<organism evidence="2">
    <name type="scientific">Cladocopium goreaui</name>
    <dbReference type="NCBI Taxonomy" id="2562237"/>
    <lineage>
        <taxon>Eukaryota</taxon>
        <taxon>Sar</taxon>
        <taxon>Alveolata</taxon>
        <taxon>Dinophyceae</taxon>
        <taxon>Suessiales</taxon>
        <taxon>Symbiodiniaceae</taxon>
        <taxon>Cladocopium</taxon>
    </lineage>
</organism>
<evidence type="ECO:0000313" key="2">
    <source>
        <dbReference type="EMBL" id="CAI3981989.1"/>
    </source>
</evidence>
<feature type="region of interest" description="Disordered" evidence="1">
    <location>
        <begin position="800"/>
        <end position="851"/>
    </location>
</feature>